<dbReference type="Pfam" id="PF20454">
    <property type="entry name" value="GpA_nuclease"/>
    <property type="match status" value="1"/>
</dbReference>
<dbReference type="EMBL" id="QMIE01000019">
    <property type="protein sequence ID" value="TVM15046.1"/>
    <property type="molecule type" value="Genomic_DNA"/>
</dbReference>
<feature type="domain" description="Terminase large subunit GpA endonuclease" evidence="3">
    <location>
        <begin position="300"/>
        <end position="582"/>
    </location>
</feature>
<feature type="domain" description="Phage terminase large subunit GpA ATPase" evidence="2">
    <location>
        <begin position="45"/>
        <end position="286"/>
    </location>
</feature>
<proteinExistence type="predicted"/>
<evidence type="ECO:0000313" key="5">
    <source>
        <dbReference type="Proteomes" id="UP000448292"/>
    </source>
</evidence>
<feature type="region of interest" description="Disordered" evidence="1">
    <location>
        <begin position="599"/>
        <end position="630"/>
    </location>
</feature>
<dbReference type="InterPro" id="IPR027417">
    <property type="entry name" value="P-loop_NTPase"/>
</dbReference>
<dbReference type="Proteomes" id="UP000448292">
    <property type="component" value="Unassembled WGS sequence"/>
</dbReference>
<sequence length="630" mass="71450">MLAAPPISLYPGEVQVLQSRPWKSTADFASEDFVLVTGPYAGQTYRHDLYPYGRWIMDLWDLPSVRTVLIAAPSQTGKTTIAYACLCSEISRNPSSAGIGMPDQGTMERIFDEKLGPHFRRSRALKELLSTDRQSALQKGKILTKFGAVYGMYAGSDASASSVTLRLLGVDEEDAYLDRQAVHRMLERTLSYEDEAKVLRFSKVRGNERQSTIWRDMKAEAQVIYQPRAACPNCGQLQIMAFERIKVPGKMRDPKQILQQRAAYYECEGCAMRWNDHHRNLAVQRGDLHAEHDVPNPTAVGVIIPSWYSRTVSLSKVMADWFTALERGTPADMQAFDNSHPSRPYQVVTFDTPEDQIRKMIQHDRAPRIVPAEAVALTMGVDSQKSSYFFVVRAWARSGESWLIDYGELPNKDALDTQRTRSAYPVEGRDDVLMPVWRTAIDFGGTRDESHMEGWSRSEEVKLMVLEADDESFFAVKGASRKQDVVVRRSETGVHRDVPKEYQQNITIYTLDTVDLKDLIFLVRLRPDSLQPMWLHREVGDDYMRQLSSEKREVDGKGNATWVQKKAANHLLDCEVYAAACAHPDWTPALQLLAEPHYRSAAPQRQTDPEPAVSRSPLSGRVLNPNFRRF</sequence>
<dbReference type="Gene3D" id="3.40.50.300">
    <property type="entry name" value="P-loop containing nucleotide triphosphate hydrolases"/>
    <property type="match status" value="1"/>
</dbReference>
<evidence type="ECO:0000256" key="1">
    <source>
        <dbReference type="SAM" id="MobiDB-lite"/>
    </source>
</evidence>
<evidence type="ECO:0000259" key="3">
    <source>
        <dbReference type="Pfam" id="PF20454"/>
    </source>
</evidence>
<evidence type="ECO:0000313" key="4">
    <source>
        <dbReference type="EMBL" id="TVM15046.1"/>
    </source>
</evidence>
<name>A0A7M3MBC2_9BACT</name>
<gene>
    <name evidence="4" type="ORF">DPQ33_16290</name>
</gene>
<organism evidence="4 5">
    <name type="scientific">Oceanidesulfovibrio indonesiensis</name>
    <dbReference type="NCBI Taxonomy" id="54767"/>
    <lineage>
        <taxon>Bacteria</taxon>
        <taxon>Pseudomonadati</taxon>
        <taxon>Thermodesulfobacteriota</taxon>
        <taxon>Desulfovibrionia</taxon>
        <taxon>Desulfovibrionales</taxon>
        <taxon>Desulfovibrionaceae</taxon>
        <taxon>Oceanidesulfovibrio</taxon>
    </lineage>
</organism>
<accession>A0A7M3MBC2</accession>
<dbReference type="RefSeq" id="WP_144304287.1">
    <property type="nucleotide sequence ID" value="NZ_QMIE01000019.1"/>
</dbReference>
<dbReference type="AlphaFoldDB" id="A0A7M3MBC2"/>
<dbReference type="GO" id="GO:0004519">
    <property type="term" value="F:endonuclease activity"/>
    <property type="evidence" value="ECO:0007669"/>
    <property type="project" value="InterPro"/>
</dbReference>
<dbReference type="InterPro" id="IPR046454">
    <property type="entry name" value="GpA_endonuclease"/>
</dbReference>
<protein>
    <recommendedName>
        <fullName evidence="6">Terminase</fullName>
    </recommendedName>
</protein>
<reference evidence="4 5" key="1">
    <citation type="submission" date="2018-06" db="EMBL/GenBank/DDBJ databases">
        <title>Complete genome of Desulfovibrio indonesiensis P37SLT.</title>
        <authorList>
            <person name="Crispim J.S."/>
            <person name="Vidigal P.M.P."/>
            <person name="Silva L.C.F."/>
            <person name="Laguardia C.N."/>
            <person name="Araujo L.C."/>
            <person name="Dias R.S."/>
            <person name="Sousa M.P."/>
            <person name="Paula S.O."/>
            <person name="Silva C."/>
        </authorList>
    </citation>
    <scope>NUCLEOTIDE SEQUENCE [LARGE SCALE GENOMIC DNA]</scope>
    <source>
        <strain evidence="4 5">P37SLT</strain>
    </source>
</reference>
<dbReference type="InterPro" id="IPR046453">
    <property type="entry name" value="GpA_ATPase"/>
</dbReference>
<dbReference type="Pfam" id="PF05876">
    <property type="entry name" value="GpA_ATPase"/>
    <property type="match status" value="1"/>
</dbReference>
<evidence type="ECO:0008006" key="6">
    <source>
        <dbReference type="Google" id="ProtNLM"/>
    </source>
</evidence>
<dbReference type="OrthoDB" id="5181253at2"/>
<comment type="caution">
    <text evidence="4">The sequence shown here is derived from an EMBL/GenBank/DDBJ whole genome shotgun (WGS) entry which is preliminary data.</text>
</comment>
<keyword evidence="5" id="KW-1185">Reference proteome</keyword>
<dbReference type="GO" id="GO:0016887">
    <property type="term" value="F:ATP hydrolysis activity"/>
    <property type="evidence" value="ECO:0007669"/>
    <property type="project" value="InterPro"/>
</dbReference>
<evidence type="ECO:0000259" key="2">
    <source>
        <dbReference type="Pfam" id="PF05876"/>
    </source>
</evidence>